<evidence type="ECO:0000256" key="2">
    <source>
        <dbReference type="ARBA" id="ARBA00022692"/>
    </source>
</evidence>
<dbReference type="PANTHER" id="PTHR10671">
    <property type="entry name" value="EPITHELIAL MEMBRANE PROTEIN-RELATED"/>
    <property type="match status" value="1"/>
</dbReference>
<evidence type="ECO:0008006" key="8">
    <source>
        <dbReference type="Google" id="ProtNLM"/>
    </source>
</evidence>
<feature type="transmembrane region" description="Helical" evidence="5">
    <location>
        <begin position="88"/>
        <end position="107"/>
    </location>
</feature>
<reference evidence="6" key="1">
    <citation type="submission" date="2019-08" db="EMBL/GenBank/DDBJ databases">
        <title>The improved chromosome-level genome for the pearl oyster Pinctada fucata martensii using PacBio sequencing and Hi-C.</title>
        <authorList>
            <person name="Zheng Z."/>
        </authorList>
    </citation>
    <scope>NUCLEOTIDE SEQUENCE</scope>
    <source>
        <strain evidence="6">ZZ-2019</strain>
        <tissue evidence="6">Adductor muscle</tissue>
    </source>
</reference>
<evidence type="ECO:0000256" key="5">
    <source>
        <dbReference type="SAM" id="Phobius"/>
    </source>
</evidence>
<keyword evidence="7" id="KW-1185">Reference proteome</keyword>
<dbReference type="InterPro" id="IPR050579">
    <property type="entry name" value="PMP-22/EMP/MP20-like"/>
</dbReference>
<evidence type="ECO:0000313" key="7">
    <source>
        <dbReference type="Proteomes" id="UP001186944"/>
    </source>
</evidence>
<evidence type="ECO:0000313" key="6">
    <source>
        <dbReference type="EMBL" id="KAK3088005.1"/>
    </source>
</evidence>
<feature type="transmembrane region" description="Helical" evidence="5">
    <location>
        <begin position="146"/>
        <end position="174"/>
    </location>
</feature>
<name>A0AA89BUM5_PINIB</name>
<evidence type="ECO:0000256" key="4">
    <source>
        <dbReference type="ARBA" id="ARBA00023136"/>
    </source>
</evidence>
<sequence length="177" mass="19243">MANRDRLLKCLKACVMVEVVGLVLHTVGFATPYWRALHFRYSEDVVGSVDILIQGFDEGLWRKCVNGICSDVSVVGRDWLQAVRVIDSIAVITSAIATLLLTLYFLLPKIGENRRAFLISTVSSLVTGGAVMLVAITYGASVKVSIAWSFGFVVTGGVCFVIGGILKLIAFYTFMAK</sequence>
<keyword evidence="3 5" id="KW-1133">Transmembrane helix</keyword>
<evidence type="ECO:0000256" key="3">
    <source>
        <dbReference type="ARBA" id="ARBA00022989"/>
    </source>
</evidence>
<gene>
    <name evidence="6" type="ORF">FSP39_013318</name>
</gene>
<keyword evidence="2 5" id="KW-0812">Transmembrane</keyword>
<keyword evidence="4 5" id="KW-0472">Membrane</keyword>
<accession>A0AA89BUM5</accession>
<comment type="caution">
    <text evidence="6">The sequence shown here is derived from an EMBL/GenBank/DDBJ whole genome shotgun (WGS) entry which is preliminary data.</text>
</comment>
<feature type="transmembrane region" description="Helical" evidence="5">
    <location>
        <begin position="12"/>
        <end position="34"/>
    </location>
</feature>
<dbReference type="Proteomes" id="UP001186944">
    <property type="component" value="Unassembled WGS sequence"/>
</dbReference>
<comment type="subcellular location">
    <subcellularLocation>
        <location evidence="1">Membrane</location>
        <topology evidence="1">Multi-pass membrane protein</topology>
    </subcellularLocation>
</comment>
<dbReference type="GO" id="GO:0005886">
    <property type="term" value="C:plasma membrane"/>
    <property type="evidence" value="ECO:0007669"/>
    <property type="project" value="TreeGrafter"/>
</dbReference>
<dbReference type="AlphaFoldDB" id="A0AA89BUM5"/>
<feature type="transmembrane region" description="Helical" evidence="5">
    <location>
        <begin position="116"/>
        <end position="140"/>
    </location>
</feature>
<organism evidence="6 7">
    <name type="scientific">Pinctada imbricata</name>
    <name type="common">Atlantic pearl-oyster</name>
    <name type="synonym">Pinctada martensii</name>
    <dbReference type="NCBI Taxonomy" id="66713"/>
    <lineage>
        <taxon>Eukaryota</taxon>
        <taxon>Metazoa</taxon>
        <taxon>Spiralia</taxon>
        <taxon>Lophotrochozoa</taxon>
        <taxon>Mollusca</taxon>
        <taxon>Bivalvia</taxon>
        <taxon>Autobranchia</taxon>
        <taxon>Pteriomorphia</taxon>
        <taxon>Pterioida</taxon>
        <taxon>Pterioidea</taxon>
        <taxon>Pteriidae</taxon>
        <taxon>Pinctada</taxon>
    </lineage>
</organism>
<dbReference type="EMBL" id="VSWD01000011">
    <property type="protein sequence ID" value="KAK3088005.1"/>
    <property type="molecule type" value="Genomic_DNA"/>
</dbReference>
<dbReference type="PANTHER" id="PTHR10671:SF108">
    <property type="entry name" value="CLAUDIN FAMILY PROTEIN-RELATED"/>
    <property type="match status" value="1"/>
</dbReference>
<proteinExistence type="predicted"/>
<evidence type="ECO:0000256" key="1">
    <source>
        <dbReference type="ARBA" id="ARBA00004141"/>
    </source>
</evidence>
<protein>
    <recommendedName>
        <fullName evidence="8">Claudin</fullName>
    </recommendedName>
</protein>
<dbReference type="Gene3D" id="1.20.140.150">
    <property type="match status" value="1"/>
</dbReference>